<evidence type="ECO:0000313" key="3">
    <source>
        <dbReference type="Proteomes" id="UP000054107"/>
    </source>
</evidence>
<dbReference type="InterPro" id="IPR012337">
    <property type="entry name" value="RNaseH-like_sf"/>
</dbReference>
<dbReference type="InterPro" id="IPR050951">
    <property type="entry name" value="Retrovirus_Pol_polyprotein"/>
</dbReference>
<dbReference type="AlphaFoldDB" id="A0A0B7NL11"/>
<dbReference type="Gene3D" id="3.30.420.10">
    <property type="entry name" value="Ribonuclease H-like superfamily/Ribonuclease H"/>
    <property type="match status" value="1"/>
</dbReference>
<reference evidence="2 3" key="1">
    <citation type="submission" date="2014-09" db="EMBL/GenBank/DDBJ databases">
        <authorList>
            <person name="Ellenberger Sabrina"/>
        </authorList>
    </citation>
    <scope>NUCLEOTIDE SEQUENCE [LARGE SCALE GENOMIC DNA]</scope>
    <source>
        <strain evidence="2 3">CBS 412.66</strain>
    </source>
</reference>
<gene>
    <name evidence="2" type="primary">PARPA_10474.1 scaffold 40601</name>
</gene>
<dbReference type="PANTHER" id="PTHR37984:SF5">
    <property type="entry name" value="PROTEIN NYNRIN-LIKE"/>
    <property type="match status" value="1"/>
</dbReference>
<dbReference type="SUPFAM" id="SSF53098">
    <property type="entry name" value="Ribonuclease H-like"/>
    <property type="match status" value="1"/>
</dbReference>
<dbReference type="Pfam" id="PF00665">
    <property type="entry name" value="rve"/>
    <property type="match status" value="1"/>
</dbReference>
<keyword evidence="3" id="KW-1185">Reference proteome</keyword>
<dbReference type="PANTHER" id="PTHR37984">
    <property type="entry name" value="PROTEIN CBG26694"/>
    <property type="match status" value="1"/>
</dbReference>
<dbReference type="STRING" id="35722.A0A0B7NL11"/>
<dbReference type="EMBL" id="LN732915">
    <property type="protein sequence ID" value="CEP16225.1"/>
    <property type="molecule type" value="Genomic_DNA"/>
</dbReference>
<name>A0A0B7NL11_9FUNG</name>
<dbReference type="Gene3D" id="1.10.340.70">
    <property type="match status" value="1"/>
</dbReference>
<dbReference type="OrthoDB" id="5592268at2759"/>
<accession>A0A0B7NL11</accession>
<dbReference type="GO" id="GO:0003676">
    <property type="term" value="F:nucleic acid binding"/>
    <property type="evidence" value="ECO:0007669"/>
    <property type="project" value="InterPro"/>
</dbReference>
<protein>
    <recommendedName>
        <fullName evidence="1">Integrase catalytic domain-containing protein</fullName>
    </recommendedName>
</protein>
<sequence>MDYPTYIAITNLLKNKTYPLDSTAKFKKKMDNMASNYTIQNGILFKKGKHEILEVLHEGNIKQVLTQVHQEGHFGVNNTWYKAKIQYFAPKLFVAVQDLVRHCETCQFRKKKPARRVVQAKPIITPARPFYMIGCDAVGPVVESHSGFKYILVAVDYLTRWPIAQAVKDITEETAATFLFDYVVQYYGVPRFILTDRGSNFTSRYVKSFLTQIRCRHLTTSAFRPQTNGLCERMNGTLVQALSKIIRDENVDVKDWDKKIPAVLMSLRTMKSEGTGFTPGKLLFGYDIRTPGNWSAPRMDFVEGEYENEINRRIEEICGIDIKCYIDSLKKIK</sequence>
<organism evidence="2 3">
    <name type="scientific">Parasitella parasitica</name>
    <dbReference type="NCBI Taxonomy" id="35722"/>
    <lineage>
        <taxon>Eukaryota</taxon>
        <taxon>Fungi</taxon>
        <taxon>Fungi incertae sedis</taxon>
        <taxon>Mucoromycota</taxon>
        <taxon>Mucoromycotina</taxon>
        <taxon>Mucoromycetes</taxon>
        <taxon>Mucorales</taxon>
        <taxon>Mucorineae</taxon>
        <taxon>Mucoraceae</taxon>
        <taxon>Parasitella</taxon>
    </lineage>
</organism>
<dbReference type="GO" id="GO:0015074">
    <property type="term" value="P:DNA integration"/>
    <property type="evidence" value="ECO:0007669"/>
    <property type="project" value="InterPro"/>
</dbReference>
<dbReference type="Pfam" id="PF17921">
    <property type="entry name" value="Integrase_H2C2"/>
    <property type="match status" value="1"/>
</dbReference>
<proteinExistence type="predicted"/>
<feature type="domain" description="Integrase catalytic" evidence="1">
    <location>
        <begin position="125"/>
        <end position="287"/>
    </location>
</feature>
<dbReference type="InterPro" id="IPR036397">
    <property type="entry name" value="RNaseH_sf"/>
</dbReference>
<evidence type="ECO:0000313" key="2">
    <source>
        <dbReference type="EMBL" id="CEP16225.1"/>
    </source>
</evidence>
<dbReference type="FunFam" id="3.30.420.10:FF:000032">
    <property type="entry name" value="Retrovirus-related Pol polyprotein from transposon 297-like Protein"/>
    <property type="match status" value="1"/>
</dbReference>
<dbReference type="GO" id="GO:0005634">
    <property type="term" value="C:nucleus"/>
    <property type="evidence" value="ECO:0007669"/>
    <property type="project" value="UniProtKB-ARBA"/>
</dbReference>
<dbReference type="InterPro" id="IPR001584">
    <property type="entry name" value="Integrase_cat-core"/>
</dbReference>
<dbReference type="Proteomes" id="UP000054107">
    <property type="component" value="Unassembled WGS sequence"/>
</dbReference>
<dbReference type="InterPro" id="IPR041588">
    <property type="entry name" value="Integrase_H2C2"/>
</dbReference>
<evidence type="ECO:0000259" key="1">
    <source>
        <dbReference type="PROSITE" id="PS50994"/>
    </source>
</evidence>
<dbReference type="PROSITE" id="PS50994">
    <property type="entry name" value="INTEGRASE"/>
    <property type="match status" value="1"/>
</dbReference>